<reference evidence="2" key="1">
    <citation type="submission" date="2023-02" db="EMBL/GenBank/DDBJ databases">
        <title>Nocardiopsis ansamitocini NBRC 112285.</title>
        <authorList>
            <person name="Ichikawa N."/>
            <person name="Sato H."/>
            <person name="Tonouchi N."/>
        </authorList>
    </citation>
    <scope>NUCLEOTIDE SEQUENCE</scope>
    <source>
        <strain evidence="2">NBRC 112285</strain>
    </source>
</reference>
<protein>
    <submittedName>
        <fullName evidence="2">Uncharacterized protein</fullName>
    </submittedName>
</protein>
<gene>
    <name evidence="2" type="ORF">Nans01_31740</name>
</gene>
<sequence>MSAFARSNSVAFSMTPGMLPSLLLGEALPGRGAPSAARSGGSGPHRMDGAAAGGCRTGHGPQGRLTPQPPDTGSLNRTATFRGAGENQVTEE</sequence>
<comment type="caution">
    <text evidence="2">The sequence shown here is derived from an EMBL/GenBank/DDBJ whole genome shotgun (WGS) entry which is preliminary data.</text>
</comment>
<name>A0A9W6P889_9ACTN</name>
<keyword evidence="3" id="KW-1185">Reference proteome</keyword>
<evidence type="ECO:0000313" key="2">
    <source>
        <dbReference type="EMBL" id="GLU48823.1"/>
    </source>
</evidence>
<proteinExistence type="predicted"/>
<dbReference type="AlphaFoldDB" id="A0A9W6P889"/>
<accession>A0A9W6P889</accession>
<dbReference type="EMBL" id="BSQG01000005">
    <property type="protein sequence ID" value="GLU48823.1"/>
    <property type="molecule type" value="Genomic_DNA"/>
</dbReference>
<evidence type="ECO:0000256" key="1">
    <source>
        <dbReference type="SAM" id="MobiDB-lite"/>
    </source>
</evidence>
<feature type="compositionally biased region" description="Gly residues" evidence="1">
    <location>
        <begin position="51"/>
        <end position="61"/>
    </location>
</feature>
<feature type="region of interest" description="Disordered" evidence="1">
    <location>
        <begin position="21"/>
        <end position="92"/>
    </location>
</feature>
<organism evidence="2 3">
    <name type="scientific">Nocardiopsis ansamitocini</name>
    <dbReference type="NCBI Taxonomy" id="1670832"/>
    <lineage>
        <taxon>Bacteria</taxon>
        <taxon>Bacillati</taxon>
        <taxon>Actinomycetota</taxon>
        <taxon>Actinomycetes</taxon>
        <taxon>Streptosporangiales</taxon>
        <taxon>Nocardiopsidaceae</taxon>
        <taxon>Nocardiopsis</taxon>
    </lineage>
</organism>
<feature type="compositionally biased region" description="Low complexity" evidence="1">
    <location>
        <begin position="29"/>
        <end position="39"/>
    </location>
</feature>
<evidence type="ECO:0000313" key="3">
    <source>
        <dbReference type="Proteomes" id="UP001165092"/>
    </source>
</evidence>
<dbReference type="RefSeq" id="WP_285760296.1">
    <property type="nucleotide sequence ID" value="NZ_BSQG01000005.1"/>
</dbReference>
<dbReference type="Proteomes" id="UP001165092">
    <property type="component" value="Unassembled WGS sequence"/>
</dbReference>